<evidence type="ECO:0000313" key="3">
    <source>
        <dbReference type="Proteomes" id="UP001230426"/>
    </source>
</evidence>
<dbReference type="EMBL" id="JAUSRB010000002">
    <property type="protein sequence ID" value="MDP9863600.1"/>
    <property type="molecule type" value="Genomic_DNA"/>
</dbReference>
<reference evidence="2 3" key="1">
    <citation type="submission" date="2023-07" db="EMBL/GenBank/DDBJ databases">
        <title>Sequencing the genomes of 1000 actinobacteria strains.</title>
        <authorList>
            <person name="Klenk H.-P."/>
        </authorList>
    </citation>
    <scope>NUCLEOTIDE SEQUENCE [LARGE SCALE GENOMIC DNA]</scope>
    <source>
        <strain evidence="2 3">DSM 44109</strain>
    </source>
</reference>
<feature type="region of interest" description="Disordered" evidence="1">
    <location>
        <begin position="1"/>
        <end position="23"/>
    </location>
</feature>
<comment type="caution">
    <text evidence="2">The sequence shown here is derived from an EMBL/GenBank/DDBJ whole genome shotgun (WGS) entry which is preliminary data.</text>
</comment>
<gene>
    <name evidence="2" type="ORF">J2S55_002866</name>
</gene>
<evidence type="ECO:0000313" key="2">
    <source>
        <dbReference type="EMBL" id="MDP9863600.1"/>
    </source>
</evidence>
<dbReference type="RefSeq" id="WP_306860633.1">
    <property type="nucleotide sequence ID" value="NZ_JAUSRB010000002.1"/>
</dbReference>
<proteinExistence type="predicted"/>
<protein>
    <submittedName>
        <fullName evidence="2">Uncharacterized protein</fullName>
    </submittedName>
</protein>
<sequence length="84" mass="8448">MGPESGDPSGLRQAVHGGDRYSAGRARTFGRRVKRAAATVAAGTAQPARARGRACVVRDPWSVAVACPVARGGVFGGPCSVAVA</sequence>
<keyword evidence="3" id="KW-1185">Reference proteome</keyword>
<evidence type="ECO:0000256" key="1">
    <source>
        <dbReference type="SAM" id="MobiDB-lite"/>
    </source>
</evidence>
<name>A0ABT9R585_9ACTN</name>
<dbReference type="Proteomes" id="UP001230426">
    <property type="component" value="Unassembled WGS sequence"/>
</dbReference>
<accession>A0ABT9R585</accession>
<organism evidence="2 3">
    <name type="scientific">Streptosporangium brasiliense</name>
    <dbReference type="NCBI Taxonomy" id="47480"/>
    <lineage>
        <taxon>Bacteria</taxon>
        <taxon>Bacillati</taxon>
        <taxon>Actinomycetota</taxon>
        <taxon>Actinomycetes</taxon>
        <taxon>Streptosporangiales</taxon>
        <taxon>Streptosporangiaceae</taxon>
        <taxon>Streptosporangium</taxon>
    </lineage>
</organism>